<protein>
    <submittedName>
        <fullName evidence="5">Ribonucleoside-triphosphate reductase class III catalytic subunit</fullName>
    </submittedName>
</protein>
<dbReference type="AlphaFoldDB" id="A0A1I2QS94"/>
<dbReference type="PANTHER" id="PTHR21075:SF0">
    <property type="entry name" value="ANAEROBIC RIBONUCLEOSIDE-TRIPHOSPHATE REDUCTASE"/>
    <property type="match status" value="1"/>
</dbReference>
<sequence length="671" mass="75218">MFKVIRKRDGREVPFDEGKITDAIFEAARAVGGEDRQTAMELTIEALKMLKKKFNGHAFSVEDVQDIVEKVLIEAGHARTAKAYILYRDRRTRIRDAKGDLMDAVEEILEETSKENANISNSPSAKMLQIASAASKKYYLTRLIDEDFSLAHQRGDIHIHDLDFYGKTLTCVQIPLGRLLAEGFDNGHGYIRPPKRPASATALAAIILQSSQNDMHGGQSFAFFDRDIAPYVENASDDETYQAMEALVYNLNSMHSRAGAQVPFSSLNVGTETSAAARKVTRNLLLAYEAGLGRGENPIFPNIIFRVQEGVNYNPEDPNYDLFKLALRVAAKRLNPTFSFMDSSFNKEWGDQVSYMGCRTRVMANRRGPAITDGRGNLSFTTINLPRLAIKAERDMQQFYRLLDNMMNLAIRQLYHRFGVQAKLKVKDMPFVMGQGLYLESRGLKDCDPIRDAIVNGTLSVGFIGLAEALTALTGRHHGQDKDAQVLGNEIVARMRRLIDEACEEYDLNYTLLATPAEGLSGRFIGKDRKEYGIIPGVTNKEYYTNSFHVPVNFPISSFEKISLEGIYHKYCNAGHISYVEMASPPVHNPEAMEAIVRHMRDSDMGYAAVNFPVDFCTGCSTLGVINEDKCPRCGSTAIRRVRRITGYLSTVDRFNDSKVAELNDRIIHEF</sequence>
<accession>A0A1I2QS94</accession>
<dbReference type="Proteomes" id="UP000199337">
    <property type="component" value="Unassembled WGS sequence"/>
</dbReference>
<dbReference type="PROSITE" id="PS51161">
    <property type="entry name" value="ATP_CONE"/>
    <property type="match status" value="1"/>
</dbReference>
<dbReference type="GO" id="GO:0004748">
    <property type="term" value="F:ribonucleoside-diphosphate reductase activity, thioredoxin disulfide as acceptor"/>
    <property type="evidence" value="ECO:0007669"/>
    <property type="project" value="TreeGrafter"/>
</dbReference>
<dbReference type="GO" id="GO:0005524">
    <property type="term" value="F:ATP binding"/>
    <property type="evidence" value="ECO:0007669"/>
    <property type="project" value="UniProtKB-UniRule"/>
</dbReference>
<gene>
    <name evidence="5" type="ORF">SAMN05660649_01295</name>
</gene>
<evidence type="ECO:0000256" key="1">
    <source>
        <dbReference type="ARBA" id="ARBA00022741"/>
    </source>
</evidence>
<dbReference type="InterPro" id="IPR005144">
    <property type="entry name" value="ATP-cone_dom"/>
</dbReference>
<dbReference type="GO" id="GO:0009265">
    <property type="term" value="P:2'-deoxyribonucleotide biosynthetic process"/>
    <property type="evidence" value="ECO:0007669"/>
    <property type="project" value="TreeGrafter"/>
</dbReference>
<proteinExistence type="predicted"/>
<dbReference type="GO" id="GO:0006260">
    <property type="term" value="P:DNA replication"/>
    <property type="evidence" value="ECO:0007669"/>
    <property type="project" value="InterPro"/>
</dbReference>
<dbReference type="NCBIfam" id="TIGR02487">
    <property type="entry name" value="NrdD"/>
    <property type="match status" value="1"/>
</dbReference>
<organism evidence="5 6">
    <name type="scientific">Desulfotruncus arcticus DSM 17038</name>
    <dbReference type="NCBI Taxonomy" id="1121424"/>
    <lineage>
        <taxon>Bacteria</taxon>
        <taxon>Bacillati</taxon>
        <taxon>Bacillota</taxon>
        <taxon>Clostridia</taxon>
        <taxon>Eubacteriales</taxon>
        <taxon>Desulfallaceae</taxon>
        <taxon>Desulfotruncus</taxon>
    </lineage>
</organism>
<dbReference type="EMBL" id="FOOX01000003">
    <property type="protein sequence ID" value="SFG29127.1"/>
    <property type="molecule type" value="Genomic_DNA"/>
</dbReference>
<evidence type="ECO:0000256" key="2">
    <source>
        <dbReference type="ARBA" id="ARBA00022840"/>
    </source>
</evidence>
<dbReference type="CDD" id="cd01675">
    <property type="entry name" value="RNR_III"/>
    <property type="match status" value="1"/>
</dbReference>
<dbReference type="Gene3D" id="3.20.70.20">
    <property type="match status" value="1"/>
</dbReference>
<evidence type="ECO:0000313" key="5">
    <source>
        <dbReference type="EMBL" id="SFG29127.1"/>
    </source>
</evidence>
<dbReference type="PANTHER" id="PTHR21075">
    <property type="entry name" value="ANAEROBIC RIBONUCLEOSIDE-TRIPHOSPHATE REDUCTASE"/>
    <property type="match status" value="1"/>
</dbReference>
<evidence type="ECO:0000259" key="4">
    <source>
        <dbReference type="PROSITE" id="PS51161"/>
    </source>
</evidence>
<dbReference type="Pfam" id="PF13597">
    <property type="entry name" value="NRDD"/>
    <property type="match status" value="1"/>
</dbReference>
<keyword evidence="6" id="KW-1185">Reference proteome</keyword>
<evidence type="ECO:0000256" key="3">
    <source>
        <dbReference type="PROSITE-ProRule" id="PRU00492"/>
    </source>
</evidence>
<dbReference type="GO" id="GO:0008998">
    <property type="term" value="F:ribonucleoside-triphosphate reductase (thioredoxin) activity"/>
    <property type="evidence" value="ECO:0007669"/>
    <property type="project" value="InterPro"/>
</dbReference>
<dbReference type="RefSeq" id="WP_092469826.1">
    <property type="nucleotide sequence ID" value="NZ_FOOX01000003.1"/>
</dbReference>
<name>A0A1I2QS94_9FIRM</name>
<dbReference type="OrthoDB" id="9804622at2"/>
<dbReference type="InterPro" id="IPR012833">
    <property type="entry name" value="NrdD"/>
</dbReference>
<keyword evidence="2 3" id="KW-0067">ATP-binding</keyword>
<feature type="domain" description="ATP-cone" evidence="4">
    <location>
        <begin position="3"/>
        <end position="95"/>
    </location>
</feature>
<dbReference type="STRING" id="341036.SAMN05660649_01295"/>
<keyword evidence="1 3" id="KW-0547">Nucleotide-binding</keyword>
<reference evidence="6" key="1">
    <citation type="submission" date="2016-10" db="EMBL/GenBank/DDBJ databases">
        <authorList>
            <person name="Varghese N."/>
            <person name="Submissions S."/>
        </authorList>
    </citation>
    <scope>NUCLEOTIDE SEQUENCE [LARGE SCALE GENOMIC DNA]</scope>
    <source>
        <strain evidence="6">DSM 17038</strain>
    </source>
</reference>
<dbReference type="SUPFAM" id="SSF51998">
    <property type="entry name" value="PFL-like glycyl radical enzymes"/>
    <property type="match status" value="1"/>
</dbReference>
<dbReference type="GO" id="GO:0031250">
    <property type="term" value="C:anaerobic ribonucleoside-triphosphate reductase complex"/>
    <property type="evidence" value="ECO:0007669"/>
    <property type="project" value="TreeGrafter"/>
</dbReference>
<dbReference type="Pfam" id="PF03477">
    <property type="entry name" value="ATP-cone"/>
    <property type="match status" value="1"/>
</dbReference>
<evidence type="ECO:0000313" key="6">
    <source>
        <dbReference type="Proteomes" id="UP000199337"/>
    </source>
</evidence>